<comment type="cofactor">
    <cofactor evidence="2">
        <name>Mg(2+)</name>
        <dbReference type="ChEBI" id="CHEBI:18420"/>
    </cofactor>
</comment>
<gene>
    <name evidence="19" type="ORF">SAMN00017477_1920</name>
</gene>
<evidence type="ECO:0000256" key="6">
    <source>
        <dbReference type="ARBA" id="ARBA00012728"/>
    </source>
</evidence>
<dbReference type="GO" id="GO:0004614">
    <property type="term" value="F:phosphoglucomutase activity"/>
    <property type="evidence" value="ECO:0007669"/>
    <property type="project" value="UniProtKB-EC"/>
</dbReference>
<evidence type="ECO:0000313" key="19">
    <source>
        <dbReference type="EMBL" id="SMB92282.1"/>
    </source>
</evidence>
<sequence length="560" mass="63370">MEYKDRMNEWLSSSVIDEESKAEIRKIKDEAELMDRFYRDLEFGTAGLRGILGSGTNRMNKYVIMRASQGLANTIKNHGEEAIKKGIVIAHDVRYMSHEFSEIAASVFAANGIKTYLFDDIRPTPMLSYAVRYLGTQSGIVITASHNPKNYNGYKVYWDKGSQILEDIASEILTEIDKLNFEDVETMDYEEAKNKGLIEILSHDLDKSYYRETLIRALRENVDKDISVVYTPLNGTGNYPVRHILSERGFKNITVVPEQENPDPTFATVGYPNPEDTKAFAYAKKLGHEIAADLLIATDPDCDRVAMMALHDGEYFEFNGNQIGSLLAYYILSSLEEKGAIPKNGAIVKSIVTGDLPRKIAESFGVKSYETLTGFKNICALPNKWDETKESEFIYGFEESIGYVFGGHVRDKDGVISSMLIVEMAAYYKSKGMTLVDVLNEIFEKYGYHAEHLMSVVLEGLEGSNRIKRMMEFFRGTNFESFADIKLKERIDYKDGYKDVGKSNVLIYHLEDGSWFAVRPSGTEPKIKLYIYVVDKDGEAAKKKVEDIKEDVLSKLNSVE</sequence>
<feature type="domain" description="Alpha-D-phosphohexomutase alpha/beta/alpha" evidence="17">
    <location>
        <begin position="215"/>
        <end position="308"/>
    </location>
</feature>
<dbReference type="InterPro" id="IPR005843">
    <property type="entry name" value="A-D-PHexomutase_C"/>
</dbReference>
<organism evidence="19 20">
    <name type="scientific">Peptoniphilus asaccharolyticus DSM 20463</name>
    <dbReference type="NCBI Taxonomy" id="573058"/>
    <lineage>
        <taxon>Bacteria</taxon>
        <taxon>Bacillati</taxon>
        <taxon>Bacillota</taxon>
        <taxon>Tissierellia</taxon>
        <taxon>Tissierellales</taxon>
        <taxon>Peptoniphilaceae</taxon>
        <taxon>Peptoniphilus</taxon>
    </lineage>
</organism>
<dbReference type="GO" id="GO:0005975">
    <property type="term" value="P:carbohydrate metabolic process"/>
    <property type="evidence" value="ECO:0007669"/>
    <property type="project" value="InterPro"/>
</dbReference>
<dbReference type="RefSeq" id="WP_084231440.1">
    <property type="nucleotide sequence ID" value="NZ_FWWR01000014.1"/>
</dbReference>
<dbReference type="SUPFAM" id="SSF55957">
    <property type="entry name" value="Phosphoglucomutase, C-terminal domain"/>
    <property type="match status" value="1"/>
</dbReference>
<dbReference type="EMBL" id="FWWR01000014">
    <property type="protein sequence ID" value="SMB92282.1"/>
    <property type="molecule type" value="Genomic_DNA"/>
</dbReference>
<dbReference type="EC" id="5.4.2.2" evidence="6"/>
<dbReference type="InterPro" id="IPR005845">
    <property type="entry name" value="A-D-PHexomutase_a/b/a-II"/>
</dbReference>
<evidence type="ECO:0000256" key="5">
    <source>
        <dbReference type="ARBA" id="ARBA00010231"/>
    </source>
</evidence>
<feature type="domain" description="Alpha-D-phosphohexomutase C-terminal" evidence="15">
    <location>
        <begin position="500"/>
        <end position="536"/>
    </location>
</feature>
<proteinExistence type="inferred from homology"/>
<dbReference type="InterPro" id="IPR016055">
    <property type="entry name" value="A-D-PHexomutase_a/b/a-I/II/III"/>
</dbReference>
<dbReference type="InterPro" id="IPR005841">
    <property type="entry name" value="Alpha-D-phosphohexomutase_SF"/>
</dbReference>
<dbReference type="SUPFAM" id="SSF53738">
    <property type="entry name" value="Phosphoglucomutase, first 3 domains"/>
    <property type="match status" value="3"/>
</dbReference>
<dbReference type="Gene3D" id="3.40.120.10">
    <property type="entry name" value="Alpha-D-Glucose-1,6-Bisphosphate, subunit A, domain 3"/>
    <property type="match status" value="3"/>
</dbReference>
<keyword evidence="10" id="KW-0413">Isomerase</keyword>
<feature type="domain" description="Alpha-D-phosphohexomutase alpha/beta/alpha" evidence="18">
    <location>
        <begin position="319"/>
        <end position="446"/>
    </location>
</feature>
<keyword evidence="7" id="KW-0597">Phosphoprotein</keyword>
<evidence type="ECO:0000259" key="16">
    <source>
        <dbReference type="Pfam" id="PF02878"/>
    </source>
</evidence>
<name>A0A1W1VFZ8_PEPAS</name>
<dbReference type="Pfam" id="PF00408">
    <property type="entry name" value="PGM_PMM_IV"/>
    <property type="match status" value="1"/>
</dbReference>
<evidence type="ECO:0000256" key="1">
    <source>
        <dbReference type="ARBA" id="ARBA00000443"/>
    </source>
</evidence>
<dbReference type="STRING" id="573058.SAMN00017477_1920"/>
<comment type="similarity">
    <text evidence="5 14">Belongs to the phosphohexose mutase family.</text>
</comment>
<evidence type="ECO:0000256" key="14">
    <source>
        <dbReference type="RuleBase" id="RU004326"/>
    </source>
</evidence>
<protein>
    <recommendedName>
        <fullName evidence="11">Phosphoglucomutase</fullName>
        <ecNumber evidence="6">5.4.2.2</ecNumber>
    </recommendedName>
    <alternativeName>
        <fullName evidence="13">Alpha-phosphoglucomutase</fullName>
    </alternativeName>
    <alternativeName>
        <fullName evidence="12">Glucose phosphomutase</fullName>
    </alternativeName>
</protein>
<evidence type="ECO:0000259" key="18">
    <source>
        <dbReference type="Pfam" id="PF02880"/>
    </source>
</evidence>
<keyword evidence="8 14" id="KW-0479">Metal-binding</keyword>
<keyword evidence="9 14" id="KW-0460">Magnesium</keyword>
<dbReference type="Gene3D" id="3.30.310.50">
    <property type="entry name" value="Alpha-D-phosphohexomutase, C-terminal domain"/>
    <property type="match status" value="1"/>
</dbReference>
<evidence type="ECO:0000256" key="11">
    <source>
        <dbReference type="ARBA" id="ARBA00039995"/>
    </source>
</evidence>
<dbReference type="InterPro" id="IPR016066">
    <property type="entry name" value="A-D-PHexomutase_CS"/>
</dbReference>
<dbReference type="Pfam" id="PF02879">
    <property type="entry name" value="PGM_PMM_II"/>
    <property type="match status" value="1"/>
</dbReference>
<evidence type="ECO:0000256" key="12">
    <source>
        <dbReference type="ARBA" id="ARBA00041398"/>
    </source>
</evidence>
<dbReference type="InterPro" id="IPR005844">
    <property type="entry name" value="A-D-PHexomutase_a/b/a-I"/>
</dbReference>
<dbReference type="GO" id="GO:0008973">
    <property type="term" value="F:phosphopentomutase activity"/>
    <property type="evidence" value="ECO:0007669"/>
    <property type="project" value="TreeGrafter"/>
</dbReference>
<dbReference type="GO" id="GO:0000287">
    <property type="term" value="F:magnesium ion binding"/>
    <property type="evidence" value="ECO:0007669"/>
    <property type="project" value="InterPro"/>
</dbReference>
<dbReference type="CDD" id="cd05799">
    <property type="entry name" value="PGM2"/>
    <property type="match status" value="1"/>
</dbReference>
<dbReference type="Pfam" id="PF02880">
    <property type="entry name" value="PGM_PMM_III"/>
    <property type="match status" value="1"/>
</dbReference>
<evidence type="ECO:0000259" key="17">
    <source>
        <dbReference type="Pfam" id="PF02879"/>
    </source>
</evidence>
<evidence type="ECO:0000256" key="4">
    <source>
        <dbReference type="ARBA" id="ARBA00005189"/>
    </source>
</evidence>
<dbReference type="InterPro" id="IPR005846">
    <property type="entry name" value="A-D-PHexomutase_a/b/a-III"/>
</dbReference>
<comment type="catalytic activity">
    <reaction evidence="1">
        <text>alpha-D-glucose 1-phosphate = alpha-D-glucose 6-phosphate</text>
        <dbReference type="Rhea" id="RHEA:23536"/>
        <dbReference type="ChEBI" id="CHEBI:58225"/>
        <dbReference type="ChEBI" id="CHEBI:58601"/>
        <dbReference type="EC" id="5.4.2.2"/>
    </reaction>
</comment>
<evidence type="ECO:0000256" key="10">
    <source>
        <dbReference type="ARBA" id="ARBA00023235"/>
    </source>
</evidence>
<evidence type="ECO:0000256" key="2">
    <source>
        <dbReference type="ARBA" id="ARBA00001946"/>
    </source>
</evidence>
<evidence type="ECO:0000259" key="15">
    <source>
        <dbReference type="Pfam" id="PF00408"/>
    </source>
</evidence>
<evidence type="ECO:0000256" key="3">
    <source>
        <dbReference type="ARBA" id="ARBA00005164"/>
    </source>
</evidence>
<dbReference type="AlphaFoldDB" id="A0A1W1VFZ8"/>
<dbReference type="PROSITE" id="PS00710">
    <property type="entry name" value="PGM_PMM"/>
    <property type="match status" value="1"/>
</dbReference>
<accession>A0A1W1VFZ8</accession>
<dbReference type="OrthoDB" id="9806956at2"/>
<dbReference type="InterPro" id="IPR036900">
    <property type="entry name" value="A-D-PHexomutase_C_sf"/>
</dbReference>
<dbReference type="PANTHER" id="PTHR45745:SF1">
    <property type="entry name" value="PHOSPHOGLUCOMUTASE 2B-RELATED"/>
    <property type="match status" value="1"/>
</dbReference>
<reference evidence="20" key="1">
    <citation type="submission" date="2017-04" db="EMBL/GenBank/DDBJ databases">
        <authorList>
            <person name="Varghese N."/>
            <person name="Submissions S."/>
        </authorList>
    </citation>
    <scope>NUCLEOTIDE SEQUENCE [LARGE SCALE GENOMIC DNA]</scope>
    <source>
        <strain evidence="20">DSM 20463</strain>
    </source>
</reference>
<dbReference type="GO" id="GO:0006166">
    <property type="term" value="P:purine ribonucleoside salvage"/>
    <property type="evidence" value="ECO:0007669"/>
    <property type="project" value="TreeGrafter"/>
</dbReference>
<feature type="domain" description="Alpha-D-phosphohexomutase alpha/beta/alpha" evidence="16">
    <location>
        <begin position="42"/>
        <end position="181"/>
    </location>
</feature>
<dbReference type="Pfam" id="PF02878">
    <property type="entry name" value="PGM_PMM_I"/>
    <property type="match status" value="1"/>
</dbReference>
<comment type="pathway">
    <text evidence="3">Glycolipid metabolism; diglucosyl-diacylglycerol biosynthesis.</text>
</comment>
<dbReference type="Proteomes" id="UP000192368">
    <property type="component" value="Unassembled WGS sequence"/>
</dbReference>
<dbReference type="PANTHER" id="PTHR45745">
    <property type="entry name" value="PHOSPHOMANNOMUTASE 45A"/>
    <property type="match status" value="1"/>
</dbReference>
<keyword evidence="20" id="KW-1185">Reference proteome</keyword>
<evidence type="ECO:0000256" key="13">
    <source>
        <dbReference type="ARBA" id="ARBA00041467"/>
    </source>
</evidence>
<evidence type="ECO:0000313" key="20">
    <source>
        <dbReference type="Proteomes" id="UP000192368"/>
    </source>
</evidence>
<comment type="pathway">
    <text evidence="4">Lipid metabolism.</text>
</comment>
<dbReference type="PRINTS" id="PR00509">
    <property type="entry name" value="PGMPMM"/>
</dbReference>
<evidence type="ECO:0000256" key="8">
    <source>
        <dbReference type="ARBA" id="ARBA00022723"/>
    </source>
</evidence>
<evidence type="ECO:0000256" key="9">
    <source>
        <dbReference type="ARBA" id="ARBA00022842"/>
    </source>
</evidence>
<evidence type="ECO:0000256" key="7">
    <source>
        <dbReference type="ARBA" id="ARBA00022553"/>
    </source>
</evidence>